<name>A0A512C295_9HYPH</name>
<reference evidence="3 4" key="1">
    <citation type="submission" date="2019-07" db="EMBL/GenBank/DDBJ databases">
        <title>Whole genome shotgun sequence of Microvirga aerophila NBRC 106136.</title>
        <authorList>
            <person name="Hosoyama A."/>
            <person name="Uohara A."/>
            <person name="Ohji S."/>
            <person name="Ichikawa N."/>
        </authorList>
    </citation>
    <scope>NUCLEOTIDE SEQUENCE [LARGE SCALE GENOMIC DNA]</scope>
    <source>
        <strain evidence="3 4">NBRC 106136</strain>
    </source>
</reference>
<dbReference type="InterPro" id="IPR027843">
    <property type="entry name" value="DUF4440"/>
</dbReference>
<protein>
    <recommendedName>
        <fullName evidence="2">DUF4440 domain-containing protein</fullName>
    </recommendedName>
</protein>
<sequence length="151" mass="16519">MRTGSRIALATVLMICAGSAQAGTEDEVKAQFSKFVAAQNAHDLKAVSDTLLDSPQFLWITRGAPIWGREAALKRFEALYQGTWSLDPKTDELKVFEVQPGVAQLYVPITFMIAPAGQSAQPTRFLMNQTLVKTPEGWKVSSILPIPAPMQ</sequence>
<dbReference type="Gene3D" id="3.10.450.50">
    <property type="match status" value="1"/>
</dbReference>
<accession>A0A512C295</accession>
<dbReference type="AlphaFoldDB" id="A0A512C295"/>
<dbReference type="InterPro" id="IPR032710">
    <property type="entry name" value="NTF2-like_dom_sf"/>
</dbReference>
<keyword evidence="1" id="KW-0732">Signal</keyword>
<gene>
    <name evidence="3" type="ORF">MAE02_60380</name>
</gene>
<keyword evidence="4" id="KW-1185">Reference proteome</keyword>
<feature type="chain" id="PRO_5022178126" description="DUF4440 domain-containing protein" evidence="1">
    <location>
        <begin position="23"/>
        <end position="151"/>
    </location>
</feature>
<evidence type="ECO:0000259" key="2">
    <source>
        <dbReference type="Pfam" id="PF14534"/>
    </source>
</evidence>
<proteinExistence type="predicted"/>
<dbReference type="Pfam" id="PF14534">
    <property type="entry name" value="DUF4440"/>
    <property type="match status" value="1"/>
</dbReference>
<evidence type="ECO:0000313" key="4">
    <source>
        <dbReference type="Proteomes" id="UP000321085"/>
    </source>
</evidence>
<dbReference type="RefSeq" id="WP_147022971.1">
    <property type="nucleotide sequence ID" value="NZ_BJYU01000182.1"/>
</dbReference>
<dbReference type="EMBL" id="BJYU01000182">
    <property type="protein sequence ID" value="GEO18342.1"/>
    <property type="molecule type" value="Genomic_DNA"/>
</dbReference>
<dbReference type="Proteomes" id="UP000321085">
    <property type="component" value="Unassembled WGS sequence"/>
</dbReference>
<dbReference type="SUPFAM" id="SSF54427">
    <property type="entry name" value="NTF2-like"/>
    <property type="match status" value="1"/>
</dbReference>
<feature type="signal peptide" evidence="1">
    <location>
        <begin position="1"/>
        <end position="22"/>
    </location>
</feature>
<evidence type="ECO:0000256" key="1">
    <source>
        <dbReference type="SAM" id="SignalP"/>
    </source>
</evidence>
<organism evidence="3 4">
    <name type="scientific">Microvirga aerophila</name>
    <dbReference type="NCBI Taxonomy" id="670291"/>
    <lineage>
        <taxon>Bacteria</taxon>
        <taxon>Pseudomonadati</taxon>
        <taxon>Pseudomonadota</taxon>
        <taxon>Alphaproteobacteria</taxon>
        <taxon>Hyphomicrobiales</taxon>
        <taxon>Methylobacteriaceae</taxon>
        <taxon>Microvirga</taxon>
    </lineage>
</organism>
<comment type="caution">
    <text evidence="3">The sequence shown here is derived from an EMBL/GenBank/DDBJ whole genome shotgun (WGS) entry which is preliminary data.</text>
</comment>
<evidence type="ECO:0000313" key="3">
    <source>
        <dbReference type="EMBL" id="GEO18342.1"/>
    </source>
</evidence>
<feature type="domain" description="DUF4440" evidence="2">
    <location>
        <begin position="28"/>
        <end position="140"/>
    </location>
</feature>